<accession>A0A9N7TRH5</accession>
<name>A0A9N7TRH5_PLEPL</name>
<dbReference type="EMBL" id="CADEAL010000254">
    <property type="protein sequence ID" value="CAB1417221.1"/>
    <property type="molecule type" value="Genomic_DNA"/>
</dbReference>
<protein>
    <submittedName>
        <fullName evidence="2">Uncharacterized protein</fullName>
    </submittedName>
</protein>
<keyword evidence="3" id="KW-1185">Reference proteome</keyword>
<organism evidence="2 3">
    <name type="scientific">Pleuronectes platessa</name>
    <name type="common">European plaice</name>
    <dbReference type="NCBI Taxonomy" id="8262"/>
    <lineage>
        <taxon>Eukaryota</taxon>
        <taxon>Metazoa</taxon>
        <taxon>Chordata</taxon>
        <taxon>Craniata</taxon>
        <taxon>Vertebrata</taxon>
        <taxon>Euteleostomi</taxon>
        <taxon>Actinopterygii</taxon>
        <taxon>Neopterygii</taxon>
        <taxon>Teleostei</taxon>
        <taxon>Neoteleostei</taxon>
        <taxon>Acanthomorphata</taxon>
        <taxon>Carangaria</taxon>
        <taxon>Pleuronectiformes</taxon>
        <taxon>Pleuronectoidei</taxon>
        <taxon>Pleuronectidae</taxon>
        <taxon>Pleuronectes</taxon>
    </lineage>
</organism>
<feature type="compositionally biased region" description="Low complexity" evidence="1">
    <location>
        <begin position="173"/>
        <end position="188"/>
    </location>
</feature>
<gene>
    <name evidence="2" type="ORF">PLEPLA_LOCUS5023</name>
</gene>
<evidence type="ECO:0000313" key="3">
    <source>
        <dbReference type="Proteomes" id="UP001153269"/>
    </source>
</evidence>
<comment type="caution">
    <text evidence="2">The sequence shown here is derived from an EMBL/GenBank/DDBJ whole genome shotgun (WGS) entry which is preliminary data.</text>
</comment>
<dbReference type="AlphaFoldDB" id="A0A9N7TRH5"/>
<sequence>MRFSRLRHEEMTLFSSQNISHVLTSPQRKNTHVHVKLSATDPGAAFEGEGLDMSPRPPVSEHSAAELATGAGAYLAVFFCGVFVVPLNNPPHPPPSPGENTERRLVSRRCEADPVKLSVTGRSLAVPPSQEITVCFQPFLASPSSAPDINSSAGRRASEHPTGQPAALGPAFATPRPAPQRQSAQPTTSTRCWEGGRNTGSNFS</sequence>
<evidence type="ECO:0000256" key="1">
    <source>
        <dbReference type="SAM" id="MobiDB-lite"/>
    </source>
</evidence>
<dbReference type="Proteomes" id="UP001153269">
    <property type="component" value="Unassembled WGS sequence"/>
</dbReference>
<feature type="region of interest" description="Disordered" evidence="1">
    <location>
        <begin position="145"/>
        <end position="204"/>
    </location>
</feature>
<proteinExistence type="predicted"/>
<reference evidence="2" key="1">
    <citation type="submission" date="2020-03" db="EMBL/GenBank/DDBJ databases">
        <authorList>
            <person name="Weist P."/>
        </authorList>
    </citation>
    <scope>NUCLEOTIDE SEQUENCE</scope>
</reference>
<evidence type="ECO:0000313" key="2">
    <source>
        <dbReference type="EMBL" id="CAB1417221.1"/>
    </source>
</evidence>